<feature type="transmembrane region" description="Helical" evidence="7">
    <location>
        <begin position="624"/>
        <end position="642"/>
    </location>
</feature>
<dbReference type="GO" id="GO:0005886">
    <property type="term" value="C:plasma membrane"/>
    <property type="evidence" value="ECO:0007669"/>
    <property type="project" value="UniProtKB-SubCell"/>
</dbReference>
<dbReference type="Proteomes" id="UP000197446">
    <property type="component" value="Unassembled WGS sequence"/>
</dbReference>
<proteinExistence type="predicted"/>
<keyword evidence="5 7" id="KW-0472">Membrane</keyword>
<keyword evidence="10" id="KW-1185">Reference proteome</keyword>
<evidence type="ECO:0000256" key="4">
    <source>
        <dbReference type="ARBA" id="ARBA00022989"/>
    </source>
</evidence>
<sequence>MKAAARQLLRALVRAEEWIFANPKIVLGLILAVTLAFATRLPGLRIYTDFSDLLPQKHPYIQTYNRIKENFGGANQIVMAVEVEQGTVFNDATLALIQRATQGVDSLPGVNHNLVGSLTHRTARHVHLTAEGSFASEPYYDPQRPHHTAEELDALRQKVMANPQVYGLLVSPDLKAALIKAQLNEGEIDYAKTFAALQALKSELATPGHKVHLTGNPVLTGYVYTYLNQIVAILFYTLALLAALLIAYFRRFYGVFLPLLGIALSSIWGLGFMSWLGFNLEPLSMPIPFLIAARAMSHGVQLVARYYEELAITHSGKRAARNALEALFRPGSLAIAVDAIGIGVMILGAAPFNWKLGISAGFWAFSVIFTVHFMVPLALTVLPEPRATENKNQAVRAFLGAAMARSGGTVRGATVILLVAGLLMLAGGQLAARVKTGETEPGSPILHRDHAYNQSTEAINRLFPGSEELHIVARTEDKGGIKRPEVLRAIEAFQAEMLADPNLGGTKALPTVVRVVNRLTHNDDPRWAQLPDSADEVGGLMFAYLASSPIPGALKEFVNADENEADLVFYYKDRQAETINRALALAQDAAARVTAGVPGLSFEPGGGIIGVTAAANEALHTDHLLLVPLVMVLAFVVVMAYYQSVHAGWLMVLPMLFATVLSYAYMGWKGISISVNTVPVIMIGVGVGIDYAVYFMDRIREEMPHVRDVRQAAINAVSTTGYAVSFTALTLTAGVVLWVFLSDLRFQSDAAALLSFMLIVNAIAAILIVPAWCVVFKPRFVVAGALDTAEDSDDDTSKATPHTEARAAVSA</sequence>
<feature type="domain" description="Membrane transport protein MMPL" evidence="8">
    <location>
        <begin position="53"/>
        <end position="380"/>
    </location>
</feature>
<evidence type="ECO:0000256" key="3">
    <source>
        <dbReference type="ARBA" id="ARBA00022692"/>
    </source>
</evidence>
<dbReference type="Pfam" id="PF03176">
    <property type="entry name" value="MMPL"/>
    <property type="match status" value="2"/>
</dbReference>
<evidence type="ECO:0000256" key="7">
    <source>
        <dbReference type="SAM" id="Phobius"/>
    </source>
</evidence>
<protein>
    <submittedName>
        <fullName evidence="9">Transporter</fullName>
    </submittedName>
</protein>
<comment type="caution">
    <text evidence="9">The sequence shown here is derived from an EMBL/GenBank/DDBJ whole genome shotgun (WGS) entry which is preliminary data.</text>
</comment>
<feature type="transmembrane region" description="Helical" evidence="7">
    <location>
        <begin position="678"/>
        <end position="696"/>
    </location>
</feature>
<evidence type="ECO:0000256" key="5">
    <source>
        <dbReference type="ARBA" id="ARBA00023136"/>
    </source>
</evidence>
<evidence type="ECO:0000256" key="6">
    <source>
        <dbReference type="SAM" id="MobiDB-lite"/>
    </source>
</evidence>
<reference evidence="9 10" key="1">
    <citation type="journal article" date="2007" name="Int. J. Syst. Evol. Microbiol.">
        <title>Description of Pelomonas aquatica sp. nov. and Pelomonas puraquae sp. nov., isolated from industrial and haemodialysis water.</title>
        <authorList>
            <person name="Gomila M."/>
            <person name="Bowien B."/>
            <person name="Falsen E."/>
            <person name="Moore E.R."/>
            <person name="Lalucat J."/>
        </authorList>
    </citation>
    <scope>NUCLEOTIDE SEQUENCE [LARGE SCALE GENOMIC DNA]</scope>
    <source>
        <strain evidence="9 10">CCUG 52769</strain>
    </source>
</reference>
<keyword evidence="2" id="KW-1003">Cell membrane</keyword>
<name>A0A254NCK6_9BURK</name>
<accession>A0A254NCK6</accession>
<feature type="region of interest" description="Disordered" evidence="6">
    <location>
        <begin position="790"/>
        <end position="811"/>
    </location>
</feature>
<dbReference type="RefSeq" id="WP_088484771.1">
    <property type="nucleotide sequence ID" value="NZ_NISI01000007.1"/>
</dbReference>
<feature type="transmembrane region" description="Helical" evidence="7">
    <location>
        <begin position="255"/>
        <end position="275"/>
    </location>
</feature>
<dbReference type="AlphaFoldDB" id="A0A254NCK6"/>
<evidence type="ECO:0000313" key="9">
    <source>
        <dbReference type="EMBL" id="OWR02883.1"/>
    </source>
</evidence>
<dbReference type="PANTHER" id="PTHR33406">
    <property type="entry name" value="MEMBRANE PROTEIN MJ1562-RELATED"/>
    <property type="match status" value="1"/>
</dbReference>
<evidence type="ECO:0000256" key="2">
    <source>
        <dbReference type="ARBA" id="ARBA00022475"/>
    </source>
</evidence>
<dbReference type="EMBL" id="NISI01000007">
    <property type="protein sequence ID" value="OWR02883.1"/>
    <property type="molecule type" value="Genomic_DNA"/>
</dbReference>
<feature type="transmembrane region" description="Helical" evidence="7">
    <location>
        <begin position="226"/>
        <end position="248"/>
    </location>
</feature>
<feature type="transmembrane region" description="Helical" evidence="7">
    <location>
        <begin position="649"/>
        <end position="666"/>
    </location>
</feature>
<gene>
    <name evidence="9" type="ORF">CDO81_18910</name>
</gene>
<feature type="transmembrane region" description="Helical" evidence="7">
    <location>
        <begin position="413"/>
        <end position="432"/>
    </location>
</feature>
<feature type="transmembrane region" description="Helical" evidence="7">
    <location>
        <begin position="362"/>
        <end position="382"/>
    </location>
</feature>
<dbReference type="Gene3D" id="1.20.1640.10">
    <property type="entry name" value="Multidrug efflux transporter AcrB transmembrane domain"/>
    <property type="match status" value="2"/>
</dbReference>
<feature type="domain" description="Membrane transport protein MMPL" evidence="8">
    <location>
        <begin position="456"/>
        <end position="776"/>
    </location>
</feature>
<dbReference type="SUPFAM" id="SSF82866">
    <property type="entry name" value="Multidrug efflux transporter AcrB transmembrane domain"/>
    <property type="match status" value="2"/>
</dbReference>
<feature type="transmembrane region" description="Helical" evidence="7">
    <location>
        <begin position="327"/>
        <end position="350"/>
    </location>
</feature>
<organism evidence="9 10">
    <name type="scientific">Roseateles puraquae</name>
    <dbReference type="NCBI Taxonomy" id="431059"/>
    <lineage>
        <taxon>Bacteria</taxon>
        <taxon>Pseudomonadati</taxon>
        <taxon>Pseudomonadota</taxon>
        <taxon>Betaproteobacteria</taxon>
        <taxon>Burkholderiales</taxon>
        <taxon>Sphaerotilaceae</taxon>
        <taxon>Roseateles</taxon>
    </lineage>
</organism>
<evidence type="ECO:0000256" key="1">
    <source>
        <dbReference type="ARBA" id="ARBA00004651"/>
    </source>
</evidence>
<evidence type="ECO:0000313" key="10">
    <source>
        <dbReference type="Proteomes" id="UP000197446"/>
    </source>
</evidence>
<keyword evidence="3 7" id="KW-0812">Transmembrane</keyword>
<feature type="compositionally biased region" description="Basic and acidic residues" evidence="6">
    <location>
        <begin position="795"/>
        <end position="805"/>
    </location>
</feature>
<evidence type="ECO:0000259" key="8">
    <source>
        <dbReference type="Pfam" id="PF03176"/>
    </source>
</evidence>
<feature type="transmembrane region" description="Helical" evidence="7">
    <location>
        <begin position="753"/>
        <end position="776"/>
    </location>
</feature>
<dbReference type="InterPro" id="IPR004869">
    <property type="entry name" value="MMPL_dom"/>
</dbReference>
<dbReference type="PANTHER" id="PTHR33406:SF10">
    <property type="entry name" value="SSD DOMAIN-CONTAINING PROTEIN"/>
    <property type="match status" value="1"/>
</dbReference>
<dbReference type="InterPro" id="IPR050545">
    <property type="entry name" value="Mycobact_MmpL"/>
</dbReference>
<feature type="transmembrane region" description="Helical" evidence="7">
    <location>
        <begin position="717"/>
        <end position="741"/>
    </location>
</feature>
<comment type="subcellular location">
    <subcellularLocation>
        <location evidence="1">Cell membrane</location>
        <topology evidence="1">Multi-pass membrane protein</topology>
    </subcellularLocation>
</comment>
<keyword evidence="4 7" id="KW-1133">Transmembrane helix</keyword>
<dbReference type="OrthoDB" id="9176717at2"/>